<gene>
    <name evidence="9" type="ORF">LNO68_02670</name>
    <name evidence="10" type="ORF">LNO71_02615</name>
</gene>
<evidence type="ECO:0000313" key="10">
    <source>
        <dbReference type="EMBL" id="MDC4183533.1"/>
    </source>
</evidence>
<evidence type="ECO:0000313" key="12">
    <source>
        <dbReference type="Proteomes" id="UP001220940"/>
    </source>
</evidence>
<dbReference type="EMBL" id="JAJHZP010000014">
    <property type="protein sequence ID" value="MDC4183533.1"/>
    <property type="molecule type" value="Genomic_DNA"/>
</dbReference>
<keyword evidence="3 6" id="KW-0479">Metal-binding</keyword>
<dbReference type="InterPro" id="IPR002328">
    <property type="entry name" value="ADH_Zn_CS"/>
</dbReference>
<proteinExistence type="inferred from homology"/>
<dbReference type="InterPro" id="IPR036291">
    <property type="entry name" value="NAD(P)-bd_dom_sf"/>
</dbReference>
<dbReference type="InterPro" id="IPR013149">
    <property type="entry name" value="ADH-like_C"/>
</dbReference>
<dbReference type="Pfam" id="PF00107">
    <property type="entry name" value="ADH_zinc_N"/>
    <property type="match status" value="1"/>
</dbReference>
<name>A0AAW6HR00_9MOLU</name>
<accession>A0AAW6HR00</accession>
<dbReference type="Gene3D" id="3.90.180.10">
    <property type="entry name" value="Medium-chain alcohol dehydrogenases, catalytic domain"/>
    <property type="match status" value="1"/>
</dbReference>
<dbReference type="SUPFAM" id="SSF50129">
    <property type="entry name" value="GroES-like"/>
    <property type="match status" value="1"/>
</dbReference>
<keyword evidence="5" id="KW-0560">Oxidoreductase</keyword>
<sequence length="364" mass="39048">MKSIDNLPKKMKALVFVEKGKIEIVEKDLPKVGPNDALIKVTTTTICGTDIHIWKGEYPVVKGLTLGHEAIGTLAAYGDEVKGYELNERVLAGAITPSGHSAACQGGQSSQDGDSEKYGYKLTAGWKFGNIADGCQAEYILVKDAMYNLAKVPSSLTDEQVLMCPDIMSTGFSGAENARIKIGDFVGVIAQGPIGLCATNGARLLGASKIIAIDGNDSRLEMAKKMGATHTINFTKEDVLKRVSEITDGRMLDSAIECLGKQATFNQAVNLIRPGGTVSSLGVYSEDISIPIKAIGAGLNDGVIAFSLCPGGKERMRRLMEIIETNRVDLTKLVTHTMPFDKIVEAYDLFANQRDGVLKVALKF</sequence>
<evidence type="ECO:0000256" key="4">
    <source>
        <dbReference type="ARBA" id="ARBA00022833"/>
    </source>
</evidence>
<feature type="domain" description="Alcohol dehydrogenase-like C-terminal" evidence="7">
    <location>
        <begin position="193"/>
        <end position="321"/>
    </location>
</feature>
<evidence type="ECO:0000256" key="1">
    <source>
        <dbReference type="ARBA" id="ARBA00001947"/>
    </source>
</evidence>
<keyword evidence="12" id="KW-1185">Reference proteome</keyword>
<dbReference type="GO" id="GO:0016491">
    <property type="term" value="F:oxidoreductase activity"/>
    <property type="evidence" value="ECO:0007669"/>
    <property type="project" value="UniProtKB-KW"/>
</dbReference>
<dbReference type="Proteomes" id="UP001216384">
    <property type="component" value="Unassembled WGS sequence"/>
</dbReference>
<reference evidence="10 12" key="1">
    <citation type="submission" date="2021-11" db="EMBL/GenBank/DDBJ databases">
        <title>Description of Mycoplasma bradburyaesp. nov.from sea birds: a tribute to a great mycoplasmologist.</title>
        <authorList>
            <person name="Ramirez A.S."/>
            <person name="Poveda C."/>
            <person name="Suarez-Perez A."/>
            <person name="Rosales R.S."/>
            <person name="Dijkman R."/>
            <person name="Feberwee A."/>
            <person name="Spergser J."/>
            <person name="Szostak M.P."/>
            <person name="Ressel L."/>
            <person name="Calabuig P."/>
            <person name="Catania S."/>
            <person name="Gobbo F."/>
            <person name="Timofte D."/>
            <person name="Poveda J.B."/>
        </authorList>
    </citation>
    <scope>NUCLEOTIDE SEQUENCE</scope>
    <source>
        <strain evidence="9 12">T158</strain>
        <strain evidence="10">T264</strain>
    </source>
</reference>
<dbReference type="PANTHER" id="PTHR42813">
    <property type="entry name" value="ZINC-TYPE ALCOHOL DEHYDROGENASE-LIKE"/>
    <property type="match status" value="1"/>
</dbReference>
<dbReference type="PROSITE" id="PS00059">
    <property type="entry name" value="ADH_ZINC"/>
    <property type="match status" value="1"/>
</dbReference>
<feature type="domain" description="Alcohol dehydrogenase-like N-terminal" evidence="8">
    <location>
        <begin position="33"/>
        <end position="153"/>
    </location>
</feature>
<evidence type="ECO:0000256" key="5">
    <source>
        <dbReference type="ARBA" id="ARBA00023002"/>
    </source>
</evidence>
<comment type="similarity">
    <text evidence="2 6">Belongs to the zinc-containing alcohol dehydrogenase family.</text>
</comment>
<dbReference type="Proteomes" id="UP001220940">
    <property type="component" value="Unassembled WGS sequence"/>
</dbReference>
<dbReference type="PANTHER" id="PTHR42813:SF4">
    <property type="entry name" value="NADP-DEPENDENT ISOPROPANOL DEHYDROGENASE"/>
    <property type="match status" value="1"/>
</dbReference>
<evidence type="ECO:0000256" key="3">
    <source>
        <dbReference type="ARBA" id="ARBA00022723"/>
    </source>
</evidence>
<dbReference type="InterPro" id="IPR013154">
    <property type="entry name" value="ADH-like_N"/>
</dbReference>
<dbReference type="RefSeq" id="WP_255034354.1">
    <property type="nucleotide sequence ID" value="NZ_CP101414.1"/>
</dbReference>
<dbReference type="Pfam" id="PF08240">
    <property type="entry name" value="ADH_N"/>
    <property type="match status" value="1"/>
</dbReference>
<dbReference type="InterPro" id="IPR011032">
    <property type="entry name" value="GroES-like_sf"/>
</dbReference>
<dbReference type="GO" id="GO:0008270">
    <property type="term" value="F:zinc ion binding"/>
    <property type="evidence" value="ECO:0007669"/>
    <property type="project" value="InterPro"/>
</dbReference>
<evidence type="ECO:0000313" key="9">
    <source>
        <dbReference type="EMBL" id="MDC4182086.1"/>
    </source>
</evidence>
<evidence type="ECO:0000256" key="6">
    <source>
        <dbReference type="RuleBase" id="RU361277"/>
    </source>
</evidence>
<dbReference type="EMBL" id="JAJHZM010000012">
    <property type="protein sequence ID" value="MDC4182086.1"/>
    <property type="molecule type" value="Genomic_DNA"/>
</dbReference>
<keyword evidence="4 6" id="KW-0862">Zinc</keyword>
<organism evidence="10 11">
    <name type="scientific">Mycoplasma bradburyae</name>
    <dbReference type="NCBI Taxonomy" id="2963128"/>
    <lineage>
        <taxon>Bacteria</taxon>
        <taxon>Bacillati</taxon>
        <taxon>Mycoplasmatota</taxon>
        <taxon>Mollicutes</taxon>
        <taxon>Mycoplasmataceae</taxon>
        <taxon>Mycoplasma</taxon>
    </lineage>
</organism>
<dbReference type="Gene3D" id="3.40.50.720">
    <property type="entry name" value="NAD(P)-binding Rossmann-like Domain"/>
    <property type="match status" value="1"/>
</dbReference>
<evidence type="ECO:0000256" key="2">
    <source>
        <dbReference type="ARBA" id="ARBA00008072"/>
    </source>
</evidence>
<evidence type="ECO:0000259" key="7">
    <source>
        <dbReference type="Pfam" id="PF00107"/>
    </source>
</evidence>
<protein>
    <submittedName>
        <fullName evidence="10">Zinc-binding dehydrogenase</fullName>
    </submittedName>
</protein>
<dbReference type="AlphaFoldDB" id="A0AAW6HR00"/>
<comment type="cofactor">
    <cofactor evidence="1 6">
        <name>Zn(2+)</name>
        <dbReference type="ChEBI" id="CHEBI:29105"/>
    </cofactor>
</comment>
<dbReference type="SUPFAM" id="SSF51735">
    <property type="entry name" value="NAD(P)-binding Rossmann-fold domains"/>
    <property type="match status" value="1"/>
</dbReference>
<evidence type="ECO:0000313" key="11">
    <source>
        <dbReference type="Proteomes" id="UP001216384"/>
    </source>
</evidence>
<comment type="caution">
    <text evidence="10">The sequence shown here is derived from an EMBL/GenBank/DDBJ whole genome shotgun (WGS) entry which is preliminary data.</text>
</comment>
<evidence type="ECO:0000259" key="8">
    <source>
        <dbReference type="Pfam" id="PF08240"/>
    </source>
</evidence>